<accession>A0A1G7SYB0</accession>
<evidence type="ECO:0000313" key="2">
    <source>
        <dbReference type="EMBL" id="SDG28047.1"/>
    </source>
</evidence>
<dbReference type="SUPFAM" id="SSF51556">
    <property type="entry name" value="Metallo-dependent hydrolases"/>
    <property type="match status" value="1"/>
</dbReference>
<dbReference type="PANTHER" id="PTHR35563:SF2">
    <property type="entry name" value="BARREL METAL-DEPENDENT HYDROLASE, PUTATIVE (AFU_ORTHOLOGUE AFUA_1G16240)-RELATED"/>
    <property type="match status" value="1"/>
</dbReference>
<dbReference type="PANTHER" id="PTHR35563">
    <property type="entry name" value="BARREL METAL-DEPENDENT HYDROLASE, PUTATIVE (AFU_ORTHOLOGUE AFUA_1G16240)-RELATED"/>
    <property type="match status" value="1"/>
</dbReference>
<dbReference type="Pfam" id="PF04909">
    <property type="entry name" value="Amidohydro_2"/>
    <property type="match status" value="1"/>
</dbReference>
<dbReference type="InterPro" id="IPR052358">
    <property type="entry name" value="Aro_Compnd_Degr_Hydrolases"/>
</dbReference>
<name>A0A1G7SYB0_9RHOB</name>
<dbReference type="Gene3D" id="3.20.20.140">
    <property type="entry name" value="Metal-dependent hydrolases"/>
    <property type="match status" value="1"/>
</dbReference>
<dbReference type="Proteomes" id="UP000182284">
    <property type="component" value="Unassembled WGS sequence"/>
</dbReference>
<dbReference type="OrthoDB" id="9787654at2"/>
<dbReference type="GO" id="GO:0016787">
    <property type="term" value="F:hydrolase activity"/>
    <property type="evidence" value="ECO:0007669"/>
    <property type="project" value="InterPro"/>
</dbReference>
<dbReference type="AlphaFoldDB" id="A0A1G7SYB0"/>
<proteinExistence type="predicted"/>
<reference evidence="2 3" key="1">
    <citation type="submission" date="2016-10" db="EMBL/GenBank/DDBJ databases">
        <authorList>
            <person name="de Groot N.N."/>
        </authorList>
    </citation>
    <scope>NUCLEOTIDE SEQUENCE [LARGE SCALE GENOMIC DNA]</scope>
    <source>
        <strain evidence="2 3">DSM 27375</strain>
    </source>
</reference>
<dbReference type="InterPro" id="IPR032466">
    <property type="entry name" value="Metal_Hydrolase"/>
</dbReference>
<dbReference type="RefSeq" id="WP_074646743.1">
    <property type="nucleotide sequence ID" value="NZ_FNBL01000015.1"/>
</dbReference>
<evidence type="ECO:0000313" key="3">
    <source>
        <dbReference type="Proteomes" id="UP000182284"/>
    </source>
</evidence>
<sequence>MTKPELTWKPDPRMTKVKLPSGATDAHCHVFGPVDKFPYEPTAKFKPAEAVAEDLFRLHDQMGIERCVIVQSGCHGFDNRVVADAIAKRPGRYLGVALSAPEVSDAELDRLNDQGFRGIRYNYMSHLAPGATEAQLIALAPRLAERGWHLQVHMEDRLIADMAPVLSGLPVTVVLDHMGRVDASKGVDQPEFQAYLRLLDHDHIWSKVSGSERISRQDPPYADAIPFARTIVERFPDRTVWGTDWPHPNFRADPPDDGDLFDLLADIAPTDTLLNKLMVDNPAQLYGFKENI</sequence>
<evidence type="ECO:0000259" key="1">
    <source>
        <dbReference type="Pfam" id="PF04909"/>
    </source>
</evidence>
<protein>
    <submittedName>
        <fullName evidence="2">2-pyrone-4,6-dicarboxylate lactonase</fullName>
    </submittedName>
</protein>
<organism evidence="2 3">
    <name type="scientific">Celeribacter baekdonensis</name>
    <dbReference type="NCBI Taxonomy" id="875171"/>
    <lineage>
        <taxon>Bacteria</taxon>
        <taxon>Pseudomonadati</taxon>
        <taxon>Pseudomonadota</taxon>
        <taxon>Alphaproteobacteria</taxon>
        <taxon>Rhodobacterales</taxon>
        <taxon>Roseobacteraceae</taxon>
        <taxon>Celeribacter</taxon>
    </lineage>
</organism>
<feature type="domain" description="Amidohydrolase-related" evidence="1">
    <location>
        <begin position="25"/>
        <end position="288"/>
    </location>
</feature>
<gene>
    <name evidence="2" type="ORF">SAMN04488117_11590</name>
</gene>
<dbReference type="EMBL" id="FNBL01000015">
    <property type="protein sequence ID" value="SDG28047.1"/>
    <property type="molecule type" value="Genomic_DNA"/>
</dbReference>
<dbReference type="InterPro" id="IPR006680">
    <property type="entry name" value="Amidohydro-rel"/>
</dbReference>